<protein>
    <submittedName>
        <fullName evidence="3">Uncharacterized protein</fullName>
    </submittedName>
</protein>
<evidence type="ECO:0000313" key="3">
    <source>
        <dbReference type="EMBL" id="KAK8521612.1"/>
    </source>
</evidence>
<sequence>MKGEPSAANAGQEVKDGTMPHIFIASAQKQPTEMAQGDGMIAHHIDAYTPVPPKHQMDNDGDSVPDFDEMEKLNMVKAEFSKQLEETRKDLEEKLRTSKEEDGPFGMSARDLSLVPDLEIPAKFKAPEFEKIASRGQLRDAQVSKVEGQEPSENENPAKEGEAMPMEDIEMTDAENAKGTAVKEDKVMPTEELEVSKAENA</sequence>
<evidence type="ECO:0000256" key="2">
    <source>
        <dbReference type="SAM" id="MobiDB-lite"/>
    </source>
</evidence>
<feature type="coiled-coil region" evidence="1">
    <location>
        <begin position="70"/>
        <end position="101"/>
    </location>
</feature>
<reference evidence="3 4" key="1">
    <citation type="journal article" date="2024" name="G3 (Bethesda)">
        <title>Genome assembly of Hibiscus sabdariffa L. provides insights into metabolisms of medicinal natural products.</title>
        <authorList>
            <person name="Kim T."/>
        </authorList>
    </citation>
    <scope>NUCLEOTIDE SEQUENCE [LARGE SCALE GENOMIC DNA]</scope>
    <source>
        <strain evidence="3">TK-2024</strain>
        <tissue evidence="3">Old leaves</tissue>
    </source>
</reference>
<dbReference type="EMBL" id="JBBPBM010000047">
    <property type="protein sequence ID" value="KAK8521612.1"/>
    <property type="molecule type" value="Genomic_DNA"/>
</dbReference>
<accession>A0ABR2CPF5</accession>
<keyword evidence="4" id="KW-1185">Reference proteome</keyword>
<feature type="compositionally biased region" description="Basic and acidic residues" evidence="2">
    <location>
        <begin position="181"/>
        <end position="201"/>
    </location>
</feature>
<feature type="region of interest" description="Disordered" evidence="2">
    <location>
        <begin position="134"/>
        <end position="201"/>
    </location>
</feature>
<organism evidence="3 4">
    <name type="scientific">Hibiscus sabdariffa</name>
    <name type="common">roselle</name>
    <dbReference type="NCBI Taxonomy" id="183260"/>
    <lineage>
        <taxon>Eukaryota</taxon>
        <taxon>Viridiplantae</taxon>
        <taxon>Streptophyta</taxon>
        <taxon>Embryophyta</taxon>
        <taxon>Tracheophyta</taxon>
        <taxon>Spermatophyta</taxon>
        <taxon>Magnoliopsida</taxon>
        <taxon>eudicotyledons</taxon>
        <taxon>Gunneridae</taxon>
        <taxon>Pentapetalae</taxon>
        <taxon>rosids</taxon>
        <taxon>malvids</taxon>
        <taxon>Malvales</taxon>
        <taxon>Malvaceae</taxon>
        <taxon>Malvoideae</taxon>
        <taxon>Hibiscus</taxon>
    </lineage>
</organism>
<evidence type="ECO:0000313" key="4">
    <source>
        <dbReference type="Proteomes" id="UP001472677"/>
    </source>
</evidence>
<keyword evidence="1" id="KW-0175">Coiled coil</keyword>
<proteinExistence type="predicted"/>
<name>A0ABR2CPF5_9ROSI</name>
<comment type="caution">
    <text evidence="3">The sequence shown here is derived from an EMBL/GenBank/DDBJ whole genome shotgun (WGS) entry which is preliminary data.</text>
</comment>
<dbReference type="Proteomes" id="UP001472677">
    <property type="component" value="Unassembled WGS sequence"/>
</dbReference>
<gene>
    <name evidence="3" type="ORF">V6N12_031506</name>
</gene>
<evidence type="ECO:0000256" key="1">
    <source>
        <dbReference type="SAM" id="Coils"/>
    </source>
</evidence>